<accession>A0A4Q9FJJ9</accession>
<comment type="caution">
    <text evidence="2">The sequence shown here is derived from an EMBL/GenBank/DDBJ whole genome shotgun (WGS) entry which is preliminary data.</text>
</comment>
<dbReference type="InterPro" id="IPR036583">
    <property type="entry name" value="23S_rRNA_IVS_sf"/>
</dbReference>
<dbReference type="Pfam" id="PF05635">
    <property type="entry name" value="23S_rRNA_IVP"/>
    <property type="match status" value="1"/>
</dbReference>
<dbReference type="PANTHER" id="PTHR38471">
    <property type="entry name" value="FOUR HELIX BUNDLE PROTEIN"/>
    <property type="match status" value="1"/>
</dbReference>
<proteinExistence type="predicted"/>
<evidence type="ECO:0000256" key="1">
    <source>
        <dbReference type="SAM" id="Coils"/>
    </source>
</evidence>
<evidence type="ECO:0000313" key="3">
    <source>
        <dbReference type="Proteomes" id="UP000292372"/>
    </source>
</evidence>
<dbReference type="Proteomes" id="UP000292372">
    <property type="component" value="Unassembled WGS sequence"/>
</dbReference>
<organism evidence="2 3">
    <name type="scientific">Hyunsoonleella pacifica</name>
    <dbReference type="NCBI Taxonomy" id="1080224"/>
    <lineage>
        <taxon>Bacteria</taxon>
        <taxon>Pseudomonadati</taxon>
        <taxon>Bacteroidota</taxon>
        <taxon>Flavobacteriia</taxon>
        <taxon>Flavobacteriales</taxon>
        <taxon>Flavobacteriaceae</taxon>
    </lineage>
</organism>
<dbReference type="Gene3D" id="1.20.1440.60">
    <property type="entry name" value="23S rRNA-intervening sequence"/>
    <property type="match status" value="1"/>
</dbReference>
<keyword evidence="1" id="KW-0175">Coiled coil</keyword>
<evidence type="ECO:0000313" key="2">
    <source>
        <dbReference type="EMBL" id="TBN13148.1"/>
    </source>
</evidence>
<feature type="coiled-coil region" evidence="1">
    <location>
        <begin position="82"/>
        <end position="116"/>
    </location>
</feature>
<dbReference type="EMBL" id="SIRS01000007">
    <property type="protein sequence ID" value="TBN13148.1"/>
    <property type="molecule type" value="Genomic_DNA"/>
</dbReference>
<dbReference type="RefSeq" id="WP_130938321.1">
    <property type="nucleotide sequence ID" value="NZ_BMEE01000007.1"/>
</dbReference>
<dbReference type="SUPFAM" id="SSF158446">
    <property type="entry name" value="IVS-encoded protein-like"/>
    <property type="match status" value="1"/>
</dbReference>
<name>A0A4Q9FJJ9_9FLAO</name>
<gene>
    <name evidence="2" type="ORF">EYD46_16770</name>
</gene>
<sequence>MLESKRAYNLEERTFEFAKDCRFLVKDLKPTISNIEDGKQLVRSSGSVGANYIEGNEKLGDKDLKFRLKIARKEAKESEYWLKLLKSLNKKDEERIERLQLEANELRKILSAIINKLG</sequence>
<dbReference type="OrthoDB" id="285993at2"/>
<dbReference type="PANTHER" id="PTHR38471:SF2">
    <property type="entry name" value="FOUR HELIX BUNDLE PROTEIN"/>
    <property type="match status" value="1"/>
</dbReference>
<dbReference type="AlphaFoldDB" id="A0A4Q9FJJ9"/>
<reference evidence="2 3" key="1">
    <citation type="journal article" date="2015" name="Int. J. Syst. Evol. Microbiol.">
        <title>Hyunsoonleella pacifica sp. nov., isolated from seawater of South Pacific Gyre.</title>
        <authorList>
            <person name="Gao X."/>
            <person name="Zhang Z."/>
            <person name="Dai X."/>
            <person name="Zhang X.H."/>
        </authorList>
    </citation>
    <scope>NUCLEOTIDE SEQUENCE [LARGE SCALE GENOMIC DNA]</scope>
    <source>
        <strain evidence="2 3">SW033</strain>
    </source>
</reference>
<dbReference type="NCBIfam" id="TIGR02436">
    <property type="entry name" value="four helix bundle protein"/>
    <property type="match status" value="1"/>
</dbReference>
<dbReference type="InterPro" id="IPR012657">
    <property type="entry name" value="23S_rRNA-intervening_sequence"/>
</dbReference>
<protein>
    <submittedName>
        <fullName evidence="2">Four helix bundle protein</fullName>
    </submittedName>
</protein>
<keyword evidence="3" id="KW-1185">Reference proteome</keyword>